<feature type="compositionally biased region" description="Low complexity" evidence="10">
    <location>
        <begin position="566"/>
        <end position="585"/>
    </location>
</feature>
<dbReference type="GO" id="GO:0005886">
    <property type="term" value="C:plasma membrane"/>
    <property type="evidence" value="ECO:0007669"/>
    <property type="project" value="UniProtKB-SubCell"/>
</dbReference>
<feature type="region of interest" description="Disordered" evidence="10">
    <location>
        <begin position="553"/>
        <end position="597"/>
    </location>
</feature>
<dbReference type="Gene3D" id="1.10.287.130">
    <property type="match status" value="1"/>
</dbReference>
<dbReference type="eggNOG" id="COG5000">
    <property type="taxonomic scope" value="Bacteria"/>
</dbReference>
<gene>
    <name evidence="13" type="ORF">SCE1572_43020</name>
</gene>
<dbReference type="InterPro" id="IPR003661">
    <property type="entry name" value="HisK_dim/P_dom"/>
</dbReference>
<dbReference type="KEGG" id="scu:SCE1572_43020"/>
<protein>
    <recommendedName>
        <fullName evidence="3">histidine kinase</fullName>
        <ecNumber evidence="3">2.7.13.3</ecNumber>
    </recommendedName>
</protein>
<dbReference type="GO" id="GO:0000155">
    <property type="term" value="F:phosphorelay sensor kinase activity"/>
    <property type="evidence" value="ECO:0007669"/>
    <property type="project" value="InterPro"/>
</dbReference>
<dbReference type="GO" id="GO:0005524">
    <property type="term" value="F:ATP binding"/>
    <property type="evidence" value="ECO:0007669"/>
    <property type="project" value="UniProtKB-KW"/>
</dbReference>
<dbReference type="SUPFAM" id="SSF55874">
    <property type="entry name" value="ATPase domain of HSP90 chaperone/DNA topoisomerase II/histidine kinase"/>
    <property type="match status" value="1"/>
</dbReference>
<feature type="region of interest" description="Disordered" evidence="10">
    <location>
        <begin position="144"/>
        <end position="174"/>
    </location>
</feature>
<dbReference type="Pfam" id="PF00672">
    <property type="entry name" value="HAMP"/>
    <property type="match status" value="1"/>
</dbReference>
<dbReference type="PANTHER" id="PTHR44936">
    <property type="entry name" value="SENSOR PROTEIN CREC"/>
    <property type="match status" value="1"/>
</dbReference>
<dbReference type="STRING" id="1254432.SCE1572_43020"/>
<keyword evidence="9" id="KW-0067">ATP-binding</keyword>
<evidence type="ECO:0000256" key="5">
    <source>
        <dbReference type="ARBA" id="ARBA00022553"/>
    </source>
</evidence>
<dbReference type="SUPFAM" id="SSF47384">
    <property type="entry name" value="Homodimeric domain of signal transducing histidine kinase"/>
    <property type="match status" value="1"/>
</dbReference>
<dbReference type="InterPro" id="IPR005467">
    <property type="entry name" value="His_kinase_dom"/>
</dbReference>
<dbReference type="SMART" id="SM00388">
    <property type="entry name" value="HisKA"/>
    <property type="match status" value="1"/>
</dbReference>
<feature type="domain" description="Histidine kinase" evidence="11">
    <location>
        <begin position="312"/>
        <end position="550"/>
    </location>
</feature>
<keyword evidence="6" id="KW-0808">Transferase</keyword>
<dbReference type="InterPro" id="IPR036097">
    <property type="entry name" value="HisK_dim/P_sf"/>
</dbReference>
<keyword evidence="8" id="KW-0418">Kinase</keyword>
<accession>S4Y8U1</accession>
<dbReference type="SMART" id="SM00387">
    <property type="entry name" value="HATPase_c"/>
    <property type="match status" value="1"/>
</dbReference>
<dbReference type="PROSITE" id="PS50109">
    <property type="entry name" value="HIS_KIN"/>
    <property type="match status" value="1"/>
</dbReference>
<proteinExistence type="predicted"/>
<evidence type="ECO:0000259" key="12">
    <source>
        <dbReference type="PROSITE" id="PS50885"/>
    </source>
</evidence>
<evidence type="ECO:0000313" key="13">
    <source>
        <dbReference type="EMBL" id="AGP40675.1"/>
    </source>
</evidence>
<evidence type="ECO:0000256" key="1">
    <source>
        <dbReference type="ARBA" id="ARBA00000085"/>
    </source>
</evidence>
<dbReference type="InterPro" id="IPR036890">
    <property type="entry name" value="HATPase_C_sf"/>
</dbReference>
<comment type="subcellular location">
    <subcellularLocation>
        <location evidence="2">Cell membrane</location>
        <topology evidence="2">Multi-pass membrane protein</topology>
    </subcellularLocation>
</comment>
<dbReference type="CDD" id="cd00082">
    <property type="entry name" value="HisKA"/>
    <property type="match status" value="1"/>
</dbReference>
<dbReference type="Pfam" id="PF00512">
    <property type="entry name" value="HisKA"/>
    <property type="match status" value="1"/>
</dbReference>
<dbReference type="Gene3D" id="3.30.565.10">
    <property type="entry name" value="Histidine kinase-like ATPase, C-terminal domain"/>
    <property type="match status" value="1"/>
</dbReference>
<dbReference type="InterPro" id="IPR050980">
    <property type="entry name" value="2C_sensor_his_kinase"/>
</dbReference>
<dbReference type="HOGENOM" id="CLU_518428_0_0_7"/>
<dbReference type="Proteomes" id="UP000014803">
    <property type="component" value="Chromosome"/>
</dbReference>
<keyword evidence="7" id="KW-0547">Nucleotide-binding</keyword>
<dbReference type="AlphaFoldDB" id="S4Y8U1"/>
<dbReference type="EMBL" id="CP003969">
    <property type="protein sequence ID" value="AGP40675.1"/>
    <property type="molecule type" value="Genomic_DNA"/>
</dbReference>
<keyword evidence="4" id="KW-0472">Membrane</keyword>
<organism evidence="13 14">
    <name type="scientific">Sorangium cellulosum So0157-2</name>
    <dbReference type="NCBI Taxonomy" id="1254432"/>
    <lineage>
        <taxon>Bacteria</taxon>
        <taxon>Pseudomonadati</taxon>
        <taxon>Myxococcota</taxon>
        <taxon>Polyangia</taxon>
        <taxon>Polyangiales</taxon>
        <taxon>Polyangiaceae</taxon>
        <taxon>Sorangium</taxon>
    </lineage>
</organism>
<evidence type="ECO:0000313" key="14">
    <source>
        <dbReference type="Proteomes" id="UP000014803"/>
    </source>
</evidence>
<evidence type="ECO:0000256" key="4">
    <source>
        <dbReference type="ARBA" id="ARBA00022475"/>
    </source>
</evidence>
<evidence type="ECO:0000256" key="9">
    <source>
        <dbReference type="ARBA" id="ARBA00022840"/>
    </source>
</evidence>
<feature type="domain" description="HAMP" evidence="12">
    <location>
        <begin position="243"/>
        <end position="295"/>
    </location>
</feature>
<sequence>MRIPGRTERRVVAAILVTALIPLVASIVVARTVIARVSATAFQPEFGVHLDRALGVYAELAAAIKQGMRSEAEAIAAADPLRRSAFAGDAELLGAELAHLIAAHPALVSLRVERCGGELVGARERGTPVDPAREKTLTVRKAIERAPGSASGPAPSEGPAPPAEPTHDDGDCEGDARTLVATFAAPSARFDELESAQAFAQAYRALEREHRKEYLDESYGDAFAALLGVTIVLAVLAGVLVARPVVDRIARLAAATRPVAEGDLSVRVALKGDDEVADLGRAFDRMLEELEGSRARIEFLKRMGEWQKMARHLAHEIKNPLTPIQLAVEECHRRYAGSDPAYQRLLQTTLEVVEEEIGTLRRLVGEFSNFARLPQAELEPADLAEFLREQGERFAAVEEAGREHASDEALLGRVDLEFDVPAAPMPAALDREMLRRALGNIVRNAAQALRDAQRAAPGAAARPGALWGRVRVSARSEGQSHLIAIDDDGPGIDPAVRDSMFDPYVTTRYDGTGLGLSIVKKIVVDHGGTIDVLDSPLGGARFVIRLPRAGTPAARAAQRAEGEGGPRSTSPRAAGGSGAPAALGREAFSDGDREDAR</sequence>
<dbReference type="SUPFAM" id="SSF158472">
    <property type="entry name" value="HAMP domain-like"/>
    <property type="match status" value="1"/>
</dbReference>
<evidence type="ECO:0000256" key="8">
    <source>
        <dbReference type="ARBA" id="ARBA00022777"/>
    </source>
</evidence>
<dbReference type="PATRIC" id="fig|1254432.3.peg.9727"/>
<dbReference type="InterPro" id="IPR003594">
    <property type="entry name" value="HATPase_dom"/>
</dbReference>
<dbReference type="PANTHER" id="PTHR44936:SF10">
    <property type="entry name" value="SENSOR PROTEIN RSTB"/>
    <property type="match status" value="1"/>
</dbReference>
<evidence type="ECO:0000259" key="11">
    <source>
        <dbReference type="PROSITE" id="PS50109"/>
    </source>
</evidence>
<dbReference type="PRINTS" id="PR00344">
    <property type="entry name" value="BCTRLSENSOR"/>
</dbReference>
<dbReference type="RefSeq" id="WP_020740462.1">
    <property type="nucleotide sequence ID" value="NC_021658.1"/>
</dbReference>
<evidence type="ECO:0000256" key="3">
    <source>
        <dbReference type="ARBA" id="ARBA00012438"/>
    </source>
</evidence>
<feature type="compositionally biased region" description="Low complexity" evidence="10">
    <location>
        <begin position="146"/>
        <end position="155"/>
    </location>
</feature>
<dbReference type="InterPro" id="IPR003660">
    <property type="entry name" value="HAMP_dom"/>
</dbReference>
<dbReference type="SMART" id="SM00304">
    <property type="entry name" value="HAMP"/>
    <property type="match status" value="1"/>
</dbReference>
<feature type="compositionally biased region" description="Basic and acidic residues" evidence="10">
    <location>
        <begin position="587"/>
        <end position="597"/>
    </location>
</feature>
<evidence type="ECO:0000256" key="2">
    <source>
        <dbReference type="ARBA" id="ARBA00004651"/>
    </source>
</evidence>
<reference evidence="13 14" key="1">
    <citation type="journal article" date="2013" name="Sci. Rep.">
        <title>Extraordinary expansion of a Sorangium cellulosum genome from an alkaline milieu.</title>
        <authorList>
            <person name="Han K."/>
            <person name="Li Z.F."/>
            <person name="Peng R."/>
            <person name="Zhu L.P."/>
            <person name="Zhou T."/>
            <person name="Wang L.G."/>
            <person name="Li S.G."/>
            <person name="Zhang X.B."/>
            <person name="Hu W."/>
            <person name="Wu Z.H."/>
            <person name="Qin N."/>
            <person name="Li Y.Z."/>
        </authorList>
    </citation>
    <scope>NUCLEOTIDE SEQUENCE [LARGE SCALE GENOMIC DNA]</scope>
    <source>
        <strain evidence="13 14">So0157-2</strain>
    </source>
</reference>
<dbReference type="Gene3D" id="6.10.340.10">
    <property type="match status" value="1"/>
</dbReference>
<comment type="catalytic activity">
    <reaction evidence="1">
        <text>ATP + protein L-histidine = ADP + protein N-phospho-L-histidine.</text>
        <dbReference type="EC" id="2.7.13.3"/>
    </reaction>
</comment>
<evidence type="ECO:0000256" key="10">
    <source>
        <dbReference type="SAM" id="MobiDB-lite"/>
    </source>
</evidence>
<dbReference type="OrthoDB" id="9781147at2"/>
<dbReference type="EC" id="2.7.13.3" evidence="3"/>
<keyword evidence="5" id="KW-0597">Phosphoprotein</keyword>
<evidence type="ECO:0000256" key="7">
    <source>
        <dbReference type="ARBA" id="ARBA00022741"/>
    </source>
</evidence>
<keyword evidence="4" id="KW-1003">Cell membrane</keyword>
<dbReference type="CDD" id="cd00075">
    <property type="entry name" value="HATPase"/>
    <property type="match status" value="1"/>
</dbReference>
<dbReference type="CDD" id="cd06225">
    <property type="entry name" value="HAMP"/>
    <property type="match status" value="1"/>
</dbReference>
<dbReference type="Pfam" id="PF02518">
    <property type="entry name" value="HATPase_c"/>
    <property type="match status" value="1"/>
</dbReference>
<evidence type="ECO:0000256" key="6">
    <source>
        <dbReference type="ARBA" id="ARBA00022679"/>
    </source>
</evidence>
<dbReference type="InterPro" id="IPR004358">
    <property type="entry name" value="Sig_transdc_His_kin-like_C"/>
</dbReference>
<dbReference type="PROSITE" id="PS50885">
    <property type="entry name" value="HAMP"/>
    <property type="match status" value="1"/>
</dbReference>
<name>S4Y8U1_SORCE</name>